<dbReference type="PANTHER" id="PTHR38121:SF4">
    <property type="entry name" value="GH16 DOMAIN-CONTAINING PROTEIN-RELATED"/>
    <property type="match status" value="1"/>
</dbReference>
<name>W3WP24_PESFW</name>
<dbReference type="InterPro" id="IPR013320">
    <property type="entry name" value="ConA-like_dom_sf"/>
</dbReference>
<feature type="signal peptide" evidence="3">
    <location>
        <begin position="1"/>
        <end position="23"/>
    </location>
</feature>
<dbReference type="Gene3D" id="2.60.120.200">
    <property type="match status" value="1"/>
</dbReference>
<reference evidence="6" key="1">
    <citation type="journal article" date="2015" name="BMC Genomics">
        <title>Genomic and transcriptomic analysis of the endophytic fungus Pestalotiopsis fici reveals its lifestyle and high potential for synthesis of natural products.</title>
        <authorList>
            <person name="Wang X."/>
            <person name="Zhang X."/>
            <person name="Liu L."/>
            <person name="Xiang M."/>
            <person name="Wang W."/>
            <person name="Sun X."/>
            <person name="Che Y."/>
            <person name="Guo L."/>
            <person name="Liu G."/>
            <person name="Guo L."/>
            <person name="Wang C."/>
            <person name="Yin W.B."/>
            <person name="Stadler M."/>
            <person name="Zhang X."/>
            <person name="Liu X."/>
        </authorList>
    </citation>
    <scope>NUCLEOTIDE SEQUENCE [LARGE SCALE GENOMIC DNA]</scope>
    <source>
        <strain evidence="6">W106-1 / CGMCC3.15140</strain>
    </source>
</reference>
<evidence type="ECO:0000313" key="6">
    <source>
        <dbReference type="Proteomes" id="UP000030651"/>
    </source>
</evidence>
<dbReference type="CDD" id="cd00413">
    <property type="entry name" value="Glyco_hydrolase_16"/>
    <property type="match status" value="1"/>
</dbReference>
<keyword evidence="2" id="KW-1133">Transmembrane helix</keyword>
<feature type="chain" id="PRO_5004834886" description="GH16 domain-containing protein" evidence="3">
    <location>
        <begin position="24"/>
        <end position="390"/>
    </location>
</feature>
<keyword evidence="2" id="KW-0812">Transmembrane</keyword>
<dbReference type="GeneID" id="19277612"/>
<evidence type="ECO:0000259" key="4">
    <source>
        <dbReference type="PROSITE" id="PS51762"/>
    </source>
</evidence>
<evidence type="ECO:0000256" key="3">
    <source>
        <dbReference type="SAM" id="SignalP"/>
    </source>
</evidence>
<dbReference type="Pfam" id="PF00722">
    <property type="entry name" value="Glyco_hydro_16"/>
    <property type="match status" value="1"/>
</dbReference>
<dbReference type="eggNOG" id="ENOG502S0II">
    <property type="taxonomic scope" value="Eukaryota"/>
</dbReference>
<dbReference type="InParanoid" id="W3WP24"/>
<protein>
    <recommendedName>
        <fullName evidence="4">GH16 domain-containing protein</fullName>
    </recommendedName>
</protein>
<keyword evidence="6" id="KW-1185">Reference proteome</keyword>
<dbReference type="EMBL" id="KI912118">
    <property type="protein sequence ID" value="ETS75655.1"/>
    <property type="molecule type" value="Genomic_DNA"/>
</dbReference>
<feature type="region of interest" description="Disordered" evidence="1">
    <location>
        <begin position="313"/>
        <end position="340"/>
    </location>
</feature>
<dbReference type="InterPro" id="IPR000757">
    <property type="entry name" value="Beta-glucanase-like"/>
</dbReference>
<dbReference type="HOGENOM" id="CLU_039765_0_1_1"/>
<dbReference type="KEGG" id="pfy:PFICI_12599"/>
<dbReference type="OMA" id="WSTHRLD"/>
<evidence type="ECO:0000256" key="1">
    <source>
        <dbReference type="SAM" id="MobiDB-lite"/>
    </source>
</evidence>
<keyword evidence="3" id="KW-0732">Signal</keyword>
<dbReference type="AlphaFoldDB" id="W3WP24"/>
<evidence type="ECO:0000256" key="2">
    <source>
        <dbReference type="SAM" id="Phobius"/>
    </source>
</evidence>
<organism evidence="5 6">
    <name type="scientific">Pestalotiopsis fici (strain W106-1 / CGMCC3.15140)</name>
    <dbReference type="NCBI Taxonomy" id="1229662"/>
    <lineage>
        <taxon>Eukaryota</taxon>
        <taxon>Fungi</taxon>
        <taxon>Dikarya</taxon>
        <taxon>Ascomycota</taxon>
        <taxon>Pezizomycotina</taxon>
        <taxon>Sordariomycetes</taxon>
        <taxon>Xylariomycetidae</taxon>
        <taxon>Amphisphaeriales</taxon>
        <taxon>Sporocadaceae</taxon>
        <taxon>Pestalotiopsis</taxon>
    </lineage>
</organism>
<dbReference type="PROSITE" id="PS51762">
    <property type="entry name" value="GH16_2"/>
    <property type="match status" value="1"/>
</dbReference>
<feature type="domain" description="GH16" evidence="4">
    <location>
        <begin position="66"/>
        <end position="311"/>
    </location>
</feature>
<keyword evidence="2" id="KW-0472">Membrane</keyword>
<feature type="transmembrane region" description="Helical" evidence="2">
    <location>
        <begin position="367"/>
        <end position="389"/>
    </location>
</feature>
<dbReference type="SUPFAM" id="SSF49899">
    <property type="entry name" value="Concanavalin A-like lectins/glucanases"/>
    <property type="match status" value="1"/>
</dbReference>
<dbReference type="GO" id="GO:0004553">
    <property type="term" value="F:hydrolase activity, hydrolyzing O-glycosyl compounds"/>
    <property type="evidence" value="ECO:0007669"/>
    <property type="project" value="InterPro"/>
</dbReference>
<gene>
    <name evidence="5" type="ORF">PFICI_12599</name>
</gene>
<dbReference type="OrthoDB" id="4388755at2759"/>
<dbReference type="GO" id="GO:0005975">
    <property type="term" value="P:carbohydrate metabolic process"/>
    <property type="evidence" value="ECO:0007669"/>
    <property type="project" value="InterPro"/>
</dbReference>
<dbReference type="Proteomes" id="UP000030651">
    <property type="component" value="Unassembled WGS sequence"/>
</dbReference>
<evidence type="ECO:0000313" key="5">
    <source>
        <dbReference type="EMBL" id="ETS75655.1"/>
    </source>
</evidence>
<proteinExistence type="predicted"/>
<sequence>MGTTRVGVLLLGTLLMLVQNVAAIKYKMTVDSNCDCYLTNGSTGTFFKTHKFFDFRSRSDLVNVPSSYASDPDAASNADVASDYFNSDEWTDAWSIQQWNNSANLDDGDANVFMVNSPANVYIDANTDPDAGSETYLTLRTVRLDEFQTAAEFESIAQAYHYASARMYARTVGPPGAIAAMFTYRGSDDPNAIQEADLEIRTMDPPDVIQYTNQPAYNRQGDPVDRATRNATVPVGWDDWAVHRMDWSPSSTMWYVDGVNVSQIGFQTPRDPSSVIFNMWSDGAHWSGNMSVGDEAYLQIQWIELVYNATDDTEASDNSGGAKHRLSSRSWLSPRDDDDDGDTCHKVCSIDDTDTLGTPVLLSNGPIVVIFGSAKYWVSALTLVVVYWIF</sequence>
<dbReference type="PANTHER" id="PTHR38121">
    <property type="entry name" value="GH16 DOMAIN-CONTAINING PROTEIN"/>
    <property type="match status" value="1"/>
</dbReference>
<accession>W3WP24</accession>
<dbReference type="RefSeq" id="XP_007839371.1">
    <property type="nucleotide sequence ID" value="XM_007841180.1"/>
</dbReference>